<proteinExistence type="predicted"/>
<sequence>MKNITLLLTFLLTSLTASAADVSTYIVNGTTATASDYPAYVTLFYYREYSGGYTYGMYCGGTMIDSTHVLTAAHCITDEDSEPNESYLLYTVVAQVDELSDFPGNATYVQAKSFYYPDDYEYSSTELWPNDIAVITLESSLNVSGVVSLPSQDYDSYRENSDDTFITIGHGKTSSSSSTSNTLLQTEMDYVDNATCETDLANINDSQLCFAGTSSGDSTTSLSSGVCSGDSGGPMYDTTDSSATGSGYLQIGVTSFGPSTCGQALGSSGVTGVFTEVSNYVDWINEVVAGSVTAKYTATDAKRASYSGSLDSSSSSDDDSSVSTTSSGGGGSAGVIGLMMLALIGLMRVNRRS</sequence>
<dbReference type="PROSITE" id="PS00134">
    <property type="entry name" value="TRYPSIN_HIS"/>
    <property type="match status" value="1"/>
</dbReference>
<organism evidence="6 7">
    <name type="scientific">Vibrio eleionomae</name>
    <dbReference type="NCBI Taxonomy" id="2653505"/>
    <lineage>
        <taxon>Bacteria</taxon>
        <taxon>Pseudomonadati</taxon>
        <taxon>Pseudomonadota</taxon>
        <taxon>Gammaproteobacteria</taxon>
        <taxon>Vibrionales</taxon>
        <taxon>Vibrionaceae</taxon>
        <taxon>Vibrio</taxon>
    </lineage>
</organism>
<evidence type="ECO:0000259" key="5">
    <source>
        <dbReference type="PROSITE" id="PS50240"/>
    </source>
</evidence>
<dbReference type="PRINTS" id="PR00722">
    <property type="entry name" value="CHYMOTRYPSIN"/>
</dbReference>
<dbReference type="PANTHER" id="PTHR24256">
    <property type="entry name" value="TRYPTASE-RELATED"/>
    <property type="match status" value="1"/>
</dbReference>
<feature type="signal peptide" evidence="4">
    <location>
        <begin position="1"/>
        <end position="19"/>
    </location>
</feature>
<reference evidence="6 7" key="1">
    <citation type="submission" date="2019-10" db="EMBL/GenBank/DDBJ databases">
        <title>Vibrio sp. nov. isolated from a shrimp pond.</title>
        <authorList>
            <person name="Gomez-Gil B."/>
            <person name="Enciso-Ibarra J."/>
            <person name="Enciso-Ibarra K."/>
            <person name="Bolan-Mejia C."/>
        </authorList>
    </citation>
    <scope>NUCLEOTIDE SEQUENCE [LARGE SCALE GENOMIC DNA]</scope>
    <source>
        <strain evidence="6 7">CAIM 722</strain>
    </source>
</reference>
<name>A0A7X4RWF4_9VIBR</name>
<dbReference type="InterPro" id="IPR033116">
    <property type="entry name" value="TRYPSIN_SER"/>
</dbReference>
<dbReference type="SUPFAM" id="SSF50494">
    <property type="entry name" value="Trypsin-like serine proteases"/>
    <property type="match status" value="1"/>
</dbReference>
<feature type="region of interest" description="Disordered" evidence="3">
    <location>
        <begin position="305"/>
        <end position="330"/>
    </location>
</feature>
<keyword evidence="1" id="KW-1015">Disulfide bond</keyword>
<dbReference type="SMART" id="SM00020">
    <property type="entry name" value="Tryp_SPc"/>
    <property type="match status" value="1"/>
</dbReference>
<keyword evidence="2" id="KW-0720">Serine protease</keyword>
<keyword evidence="7" id="KW-1185">Reference proteome</keyword>
<dbReference type="CDD" id="cd00190">
    <property type="entry name" value="Tryp_SPc"/>
    <property type="match status" value="1"/>
</dbReference>
<protein>
    <submittedName>
        <fullName evidence="6">Trypsin-like serine protease</fullName>
    </submittedName>
</protein>
<feature type="domain" description="Peptidase S1" evidence="5">
    <location>
        <begin position="26"/>
        <end position="289"/>
    </location>
</feature>
<comment type="caution">
    <text evidence="6">The sequence shown here is derived from an EMBL/GenBank/DDBJ whole genome shotgun (WGS) entry which is preliminary data.</text>
</comment>
<dbReference type="PROSITE" id="PS00135">
    <property type="entry name" value="TRYPSIN_SER"/>
    <property type="match status" value="1"/>
</dbReference>
<dbReference type="InterPro" id="IPR009003">
    <property type="entry name" value="Peptidase_S1_PA"/>
</dbReference>
<dbReference type="AlphaFoldDB" id="A0A7X4RWF4"/>
<dbReference type="Pfam" id="PF00089">
    <property type="entry name" value="Trypsin"/>
    <property type="match status" value="1"/>
</dbReference>
<dbReference type="InterPro" id="IPR001254">
    <property type="entry name" value="Trypsin_dom"/>
</dbReference>
<dbReference type="InterPro" id="IPR043504">
    <property type="entry name" value="Peptidase_S1_PA_chymotrypsin"/>
</dbReference>
<keyword evidence="2 6" id="KW-0645">Protease</keyword>
<accession>A0A7X4RWF4</accession>
<keyword evidence="4" id="KW-0732">Signal</keyword>
<dbReference type="EMBL" id="WEKT01000046">
    <property type="protein sequence ID" value="MZI95154.1"/>
    <property type="molecule type" value="Genomic_DNA"/>
</dbReference>
<dbReference type="GO" id="GO:0004252">
    <property type="term" value="F:serine-type endopeptidase activity"/>
    <property type="evidence" value="ECO:0007669"/>
    <property type="project" value="InterPro"/>
</dbReference>
<dbReference type="InterPro" id="IPR051487">
    <property type="entry name" value="Ser/Thr_Proteases_Immune/Dev"/>
</dbReference>
<evidence type="ECO:0000256" key="1">
    <source>
        <dbReference type="ARBA" id="ARBA00023157"/>
    </source>
</evidence>
<keyword evidence="2" id="KW-0378">Hydrolase</keyword>
<dbReference type="Proteomes" id="UP000462621">
    <property type="component" value="Unassembled WGS sequence"/>
</dbReference>
<feature type="chain" id="PRO_5031576106" evidence="4">
    <location>
        <begin position="20"/>
        <end position="353"/>
    </location>
</feature>
<dbReference type="RefSeq" id="WP_161157634.1">
    <property type="nucleotide sequence ID" value="NZ_WEKT01000046.1"/>
</dbReference>
<dbReference type="InterPro" id="IPR018114">
    <property type="entry name" value="TRYPSIN_HIS"/>
</dbReference>
<evidence type="ECO:0000256" key="3">
    <source>
        <dbReference type="SAM" id="MobiDB-lite"/>
    </source>
</evidence>
<dbReference type="GO" id="GO:0006508">
    <property type="term" value="P:proteolysis"/>
    <property type="evidence" value="ECO:0007669"/>
    <property type="project" value="UniProtKB-KW"/>
</dbReference>
<evidence type="ECO:0000256" key="2">
    <source>
        <dbReference type="RuleBase" id="RU363034"/>
    </source>
</evidence>
<evidence type="ECO:0000313" key="7">
    <source>
        <dbReference type="Proteomes" id="UP000462621"/>
    </source>
</evidence>
<evidence type="ECO:0000313" key="6">
    <source>
        <dbReference type="EMBL" id="MZI95154.1"/>
    </source>
</evidence>
<gene>
    <name evidence="6" type="ORF">F9817_18405</name>
</gene>
<dbReference type="InterPro" id="IPR001314">
    <property type="entry name" value="Peptidase_S1A"/>
</dbReference>
<dbReference type="PROSITE" id="PS50240">
    <property type="entry name" value="TRYPSIN_DOM"/>
    <property type="match status" value="1"/>
</dbReference>
<dbReference type="Gene3D" id="2.40.10.10">
    <property type="entry name" value="Trypsin-like serine proteases"/>
    <property type="match status" value="1"/>
</dbReference>
<feature type="compositionally biased region" description="Low complexity" evidence="3">
    <location>
        <begin position="305"/>
        <end position="326"/>
    </location>
</feature>
<evidence type="ECO:0000256" key="4">
    <source>
        <dbReference type="SAM" id="SignalP"/>
    </source>
</evidence>